<accession>A0A2P2JFG6</accession>
<name>A0A2P2JFG6_RHIMU</name>
<dbReference type="EMBL" id="GGEC01011712">
    <property type="protein sequence ID" value="MBW92195.1"/>
    <property type="molecule type" value="Transcribed_RNA"/>
</dbReference>
<dbReference type="AlphaFoldDB" id="A0A2P2JFG6"/>
<organism evidence="1">
    <name type="scientific">Rhizophora mucronata</name>
    <name type="common">Asiatic mangrove</name>
    <dbReference type="NCBI Taxonomy" id="61149"/>
    <lineage>
        <taxon>Eukaryota</taxon>
        <taxon>Viridiplantae</taxon>
        <taxon>Streptophyta</taxon>
        <taxon>Embryophyta</taxon>
        <taxon>Tracheophyta</taxon>
        <taxon>Spermatophyta</taxon>
        <taxon>Magnoliopsida</taxon>
        <taxon>eudicotyledons</taxon>
        <taxon>Gunneridae</taxon>
        <taxon>Pentapetalae</taxon>
        <taxon>rosids</taxon>
        <taxon>fabids</taxon>
        <taxon>Malpighiales</taxon>
        <taxon>Rhizophoraceae</taxon>
        <taxon>Rhizophora</taxon>
    </lineage>
</organism>
<sequence length="71" mass="8485">MDGHCQKTHTRWHWSKFQEILDCTKELLFQQSLSHSILLLLPQSLQIRIRKHHHNSILIQSCLIYHKCVAL</sequence>
<proteinExistence type="predicted"/>
<protein>
    <submittedName>
        <fullName evidence="1">GDSL esterase/lipase APG-like</fullName>
    </submittedName>
</protein>
<reference evidence="1" key="1">
    <citation type="submission" date="2018-02" db="EMBL/GenBank/DDBJ databases">
        <title>Rhizophora mucronata_Transcriptome.</title>
        <authorList>
            <person name="Meera S.P."/>
            <person name="Sreeshan A."/>
            <person name="Augustine A."/>
        </authorList>
    </citation>
    <scope>NUCLEOTIDE SEQUENCE</scope>
    <source>
        <tissue evidence="1">Leaf</tissue>
    </source>
</reference>
<evidence type="ECO:0000313" key="1">
    <source>
        <dbReference type="EMBL" id="MBW92195.1"/>
    </source>
</evidence>